<protein>
    <recommendedName>
        <fullName evidence="7">L-glutamate gamma-semialdehyde dehydrogenase</fullName>
        <ecNumber evidence="3">1.2.1.88</ecNumber>
    </recommendedName>
    <alternativeName>
        <fullName evidence="7">L-glutamate gamma-semialdehyde dehydrogenase</fullName>
    </alternativeName>
</protein>
<dbReference type="PROSITE" id="PS00070">
    <property type="entry name" value="ALDEHYDE_DEHYDR_CYS"/>
    <property type="match status" value="1"/>
</dbReference>
<evidence type="ECO:0000256" key="6">
    <source>
        <dbReference type="ARBA" id="ARBA00023062"/>
    </source>
</evidence>
<evidence type="ECO:0000256" key="1">
    <source>
        <dbReference type="ARBA" id="ARBA00004786"/>
    </source>
</evidence>
<name>A0A6M1SZX7_9BACT</name>
<dbReference type="SUPFAM" id="SSF53720">
    <property type="entry name" value="ALDH-like"/>
    <property type="match status" value="1"/>
</dbReference>
<dbReference type="EC" id="1.2.1.88" evidence="3"/>
<dbReference type="InterPro" id="IPR016162">
    <property type="entry name" value="Ald_DH_N"/>
</dbReference>
<dbReference type="GO" id="GO:0010133">
    <property type="term" value="P:L-proline catabolic process to L-glutamate"/>
    <property type="evidence" value="ECO:0007669"/>
    <property type="project" value="UniProtKB-UniPathway"/>
</dbReference>
<dbReference type="InterPro" id="IPR029510">
    <property type="entry name" value="Ald_DH_CS_GLU"/>
</dbReference>
<dbReference type="GO" id="GO:0003842">
    <property type="term" value="F:L-glutamate gamma-semialdehyde dehydrogenase activity"/>
    <property type="evidence" value="ECO:0007669"/>
    <property type="project" value="UniProtKB-EC"/>
</dbReference>
<sequence length="543" mass="60915">MANAYFEIREPKNEPVKSYAPGTPERKELKKELERQKSQVIEIPAIIGGKEVKTGRTEDVNIPHNHSHKLATVHLCGEKEVDMAIESALEARKKWAAMPWEHRVSIFKKAADLLSGPWRYKMNAATMLGQSKTAYQSEIDAIAELADFFRFNAYYLTEIYKDQPYSPDGMWNRSEYRPLEGFVFAVTPFNFSSIAVNLPTAPALCGNVSLWKPATTSVYSSYFAMQMLKEAGLPDGVINFLPGHGADVGNPAINSEHLSGLHFTGSTGTFQHLWKSIADNIKKYRTYPRIVGETGGKDFIFAHKSADVDAVVIAALRAAYEYQGQKCSAASRMYLPESIWPEFKKKFTEEVGKIKMGEAEDFRNFMTAVIDQKAFDSITEYIDYAKESDDAEILIGGGYDDSEGYFIEPTLVQAHDPKFKTMEEEIFGPVLTVYVYEDDKFDETLELCDTTSPYALTGAIFSQDRYALNKMAEYLNQAAGNFYINDKPTAAVVNQQPFGGARKSGTNDKAGSAANLMRWISVRSIKESQNPPKDWTYPFMGEK</sequence>
<dbReference type="InterPro" id="IPR016163">
    <property type="entry name" value="Ald_DH_C"/>
</dbReference>
<dbReference type="EMBL" id="JAALLT010000001">
    <property type="protein sequence ID" value="NGP75405.1"/>
    <property type="molecule type" value="Genomic_DNA"/>
</dbReference>
<dbReference type="Gene3D" id="3.40.605.10">
    <property type="entry name" value="Aldehyde Dehydrogenase, Chain A, domain 1"/>
    <property type="match status" value="1"/>
</dbReference>
<reference evidence="13 14" key="1">
    <citation type="submission" date="2020-02" db="EMBL/GenBank/DDBJ databases">
        <title>Balneolaceae bacterium YR4-1, complete genome.</title>
        <authorList>
            <person name="Li Y."/>
            <person name="Wu S."/>
        </authorList>
    </citation>
    <scope>NUCLEOTIDE SEQUENCE [LARGE SCALE GENOMIC DNA]</scope>
    <source>
        <strain evidence="13 14">YR4-1</strain>
    </source>
</reference>
<evidence type="ECO:0000313" key="14">
    <source>
        <dbReference type="Proteomes" id="UP000473278"/>
    </source>
</evidence>
<dbReference type="AlphaFoldDB" id="A0A6M1SZX7"/>
<feature type="domain" description="Aldehyde dehydrogenase" evidence="12">
    <location>
        <begin position="56"/>
        <end position="524"/>
    </location>
</feature>
<dbReference type="Proteomes" id="UP000473278">
    <property type="component" value="Unassembled WGS sequence"/>
</dbReference>
<dbReference type="InterPro" id="IPR016160">
    <property type="entry name" value="Ald_DH_CS_CYS"/>
</dbReference>
<dbReference type="PROSITE" id="PS00687">
    <property type="entry name" value="ALDEHYDE_DEHYDR_GLU"/>
    <property type="match status" value="1"/>
</dbReference>
<keyword evidence="6" id="KW-0642">Proline metabolism</keyword>
<proteinExistence type="inferred from homology"/>
<evidence type="ECO:0000256" key="4">
    <source>
        <dbReference type="ARBA" id="ARBA00023002"/>
    </source>
</evidence>
<dbReference type="UniPathway" id="UPA00261">
    <property type="reaction ID" value="UER00374"/>
</dbReference>
<organism evidence="13 14">
    <name type="scientific">Halalkalibaculum roseum</name>
    <dbReference type="NCBI Taxonomy" id="2709311"/>
    <lineage>
        <taxon>Bacteria</taxon>
        <taxon>Pseudomonadati</taxon>
        <taxon>Balneolota</taxon>
        <taxon>Balneolia</taxon>
        <taxon>Balneolales</taxon>
        <taxon>Balneolaceae</taxon>
        <taxon>Halalkalibaculum</taxon>
    </lineage>
</organism>
<dbReference type="Pfam" id="PF00171">
    <property type="entry name" value="Aldedh"/>
    <property type="match status" value="1"/>
</dbReference>
<evidence type="ECO:0000256" key="8">
    <source>
        <dbReference type="ARBA" id="ARBA00048142"/>
    </source>
</evidence>
<dbReference type="FunFam" id="3.40.605.10:FF:000006">
    <property type="entry name" value="1-pyrroline-5-carboxylate dehydrogenase"/>
    <property type="match status" value="1"/>
</dbReference>
<evidence type="ECO:0000256" key="11">
    <source>
        <dbReference type="SAM" id="MobiDB-lite"/>
    </source>
</evidence>
<feature type="region of interest" description="Disordered" evidence="11">
    <location>
        <begin position="1"/>
        <end position="28"/>
    </location>
</feature>
<evidence type="ECO:0000256" key="5">
    <source>
        <dbReference type="ARBA" id="ARBA00023027"/>
    </source>
</evidence>
<dbReference type="InterPro" id="IPR016161">
    <property type="entry name" value="Ald_DH/histidinol_DH"/>
</dbReference>
<dbReference type="InterPro" id="IPR015590">
    <property type="entry name" value="Aldehyde_DH_dom"/>
</dbReference>
<dbReference type="GO" id="GO:0009898">
    <property type="term" value="C:cytoplasmic side of plasma membrane"/>
    <property type="evidence" value="ECO:0007669"/>
    <property type="project" value="TreeGrafter"/>
</dbReference>
<evidence type="ECO:0000256" key="7">
    <source>
        <dbReference type="ARBA" id="ARBA00032259"/>
    </source>
</evidence>
<feature type="active site" evidence="9">
    <location>
        <position position="293"/>
    </location>
</feature>
<keyword evidence="4 10" id="KW-0560">Oxidoreductase</keyword>
<dbReference type="NCBIfam" id="TIGR01236">
    <property type="entry name" value="D1pyr5carbox1"/>
    <property type="match status" value="1"/>
</dbReference>
<comment type="similarity">
    <text evidence="2 10">Belongs to the aldehyde dehydrogenase family.</text>
</comment>
<keyword evidence="5" id="KW-0520">NAD</keyword>
<dbReference type="InterPro" id="IPR050485">
    <property type="entry name" value="Proline_metab_enzyme"/>
</dbReference>
<evidence type="ECO:0000256" key="10">
    <source>
        <dbReference type="RuleBase" id="RU003345"/>
    </source>
</evidence>
<evidence type="ECO:0000256" key="2">
    <source>
        <dbReference type="ARBA" id="ARBA00009986"/>
    </source>
</evidence>
<dbReference type="PANTHER" id="PTHR42862">
    <property type="entry name" value="DELTA-1-PYRROLINE-5-CARBOXYLATE DEHYDROGENASE 1, ISOFORM A-RELATED"/>
    <property type="match status" value="1"/>
</dbReference>
<dbReference type="GO" id="GO:0004657">
    <property type="term" value="F:proline dehydrogenase activity"/>
    <property type="evidence" value="ECO:0007669"/>
    <property type="project" value="UniProtKB-ARBA"/>
</dbReference>
<dbReference type="PANTHER" id="PTHR42862:SF1">
    <property type="entry name" value="DELTA-1-PYRROLINE-5-CARBOXYLATE DEHYDROGENASE 2, ISOFORM A-RELATED"/>
    <property type="match status" value="1"/>
</dbReference>
<dbReference type="RefSeq" id="WP_165138683.1">
    <property type="nucleotide sequence ID" value="NZ_JAALLT010000001.1"/>
</dbReference>
<gene>
    <name evidence="13" type="primary">pruA</name>
    <name evidence="13" type="ORF">G3570_02085</name>
</gene>
<accession>A0A6M1SZX7</accession>
<dbReference type="Gene3D" id="3.40.309.10">
    <property type="entry name" value="Aldehyde Dehydrogenase, Chain A, domain 2"/>
    <property type="match status" value="1"/>
</dbReference>
<dbReference type="InterPro" id="IPR005931">
    <property type="entry name" value="P5CDH/ALDH4A1"/>
</dbReference>
<evidence type="ECO:0000259" key="12">
    <source>
        <dbReference type="Pfam" id="PF00171"/>
    </source>
</evidence>
<comment type="catalytic activity">
    <reaction evidence="8">
        <text>L-glutamate 5-semialdehyde + NAD(+) + H2O = L-glutamate + NADH + 2 H(+)</text>
        <dbReference type="Rhea" id="RHEA:30235"/>
        <dbReference type="ChEBI" id="CHEBI:15377"/>
        <dbReference type="ChEBI" id="CHEBI:15378"/>
        <dbReference type="ChEBI" id="CHEBI:29985"/>
        <dbReference type="ChEBI" id="CHEBI:57540"/>
        <dbReference type="ChEBI" id="CHEBI:57945"/>
        <dbReference type="ChEBI" id="CHEBI:58066"/>
        <dbReference type="EC" id="1.2.1.88"/>
    </reaction>
</comment>
<comment type="caution">
    <text evidence="13">The sequence shown here is derived from an EMBL/GenBank/DDBJ whole genome shotgun (WGS) entry which is preliminary data.</text>
</comment>
<keyword evidence="14" id="KW-1185">Reference proteome</keyword>
<evidence type="ECO:0000256" key="9">
    <source>
        <dbReference type="PROSITE-ProRule" id="PRU10007"/>
    </source>
</evidence>
<dbReference type="FunFam" id="3.40.309.10:FF:000005">
    <property type="entry name" value="1-pyrroline-5-carboxylate dehydrogenase 1"/>
    <property type="match status" value="1"/>
</dbReference>
<dbReference type="CDD" id="cd07123">
    <property type="entry name" value="ALDH_F4-17_P5CDH"/>
    <property type="match status" value="1"/>
</dbReference>
<evidence type="ECO:0000313" key="13">
    <source>
        <dbReference type="EMBL" id="NGP75405.1"/>
    </source>
</evidence>
<evidence type="ECO:0000256" key="3">
    <source>
        <dbReference type="ARBA" id="ARBA00012884"/>
    </source>
</evidence>
<comment type="pathway">
    <text evidence="1">Amino-acid degradation; L-proline degradation into L-glutamate; L-glutamate from L-proline: step 2/2.</text>
</comment>